<proteinExistence type="predicted"/>
<sequence>MKLFRLFLLVSLLAACASQGGGSAGTPQDDTTHAQKVARIHTELAGMYYDRSQYGVALQEVAVALKADSSFPQAYNVRALVRMALHEDDKADEDFQHSLRLDGTNSETHNNYGWFLCQRGHMKESFKQFQDALDNPLYATPEMAYLNLGLCSRKAGMMKDAESNLQRALTLRPDMPNALYGLADLNYGKGDFAAAKSYFNRFSQGTPELNAEQLWLGVRIARKVRDYDSEASYALQLRKNYPDSREAQLMSQGQ</sequence>
<dbReference type="AlphaFoldDB" id="A0A1J5SQB6"/>
<dbReference type="SMART" id="SM00028">
    <property type="entry name" value="TPR"/>
    <property type="match status" value="3"/>
</dbReference>
<evidence type="ECO:0000313" key="1">
    <source>
        <dbReference type="EMBL" id="OIR10689.1"/>
    </source>
</evidence>
<accession>A0A1J5SQB6</accession>
<gene>
    <name evidence="1" type="ORF">GALL_74590</name>
</gene>
<dbReference type="PROSITE" id="PS50005">
    <property type="entry name" value="TPR"/>
    <property type="match status" value="1"/>
</dbReference>
<dbReference type="InterPro" id="IPR013360">
    <property type="entry name" value="Pilus_4_PilW"/>
</dbReference>
<dbReference type="EMBL" id="MLJW01000022">
    <property type="protein sequence ID" value="OIR10689.1"/>
    <property type="molecule type" value="Genomic_DNA"/>
</dbReference>
<dbReference type="InterPro" id="IPR011990">
    <property type="entry name" value="TPR-like_helical_dom_sf"/>
</dbReference>
<name>A0A1J5SQB6_9ZZZZ</name>
<dbReference type="GO" id="GO:0045892">
    <property type="term" value="P:negative regulation of DNA-templated transcription"/>
    <property type="evidence" value="ECO:0007669"/>
    <property type="project" value="InterPro"/>
</dbReference>
<dbReference type="InterPro" id="IPR019734">
    <property type="entry name" value="TPR_rpt"/>
</dbReference>
<dbReference type="PANTHER" id="PTHR44749">
    <property type="entry name" value="SUPPRESSOR OF RPS4-RLD 1"/>
    <property type="match status" value="1"/>
</dbReference>
<dbReference type="SUPFAM" id="SSF48452">
    <property type="entry name" value="TPR-like"/>
    <property type="match status" value="1"/>
</dbReference>
<dbReference type="PANTHER" id="PTHR44749:SF1">
    <property type="entry name" value="TETRATRICOPEPTIDE-LIKE HELICAL DOMAIN-CONTAINING PROTEIN"/>
    <property type="match status" value="1"/>
</dbReference>
<dbReference type="Gene3D" id="1.25.40.10">
    <property type="entry name" value="Tetratricopeptide repeat domain"/>
    <property type="match status" value="1"/>
</dbReference>
<dbReference type="InterPro" id="IPR044650">
    <property type="entry name" value="SRFR1-like"/>
</dbReference>
<protein>
    <submittedName>
        <fullName evidence="1">Tetratricopeptide repeat protein</fullName>
    </submittedName>
</protein>
<dbReference type="Pfam" id="PF14559">
    <property type="entry name" value="TPR_19"/>
    <property type="match status" value="1"/>
</dbReference>
<dbReference type="PROSITE" id="PS51257">
    <property type="entry name" value="PROKAR_LIPOPROTEIN"/>
    <property type="match status" value="1"/>
</dbReference>
<reference evidence="1" key="1">
    <citation type="submission" date="2016-10" db="EMBL/GenBank/DDBJ databases">
        <title>Sequence of Gallionella enrichment culture.</title>
        <authorList>
            <person name="Poehlein A."/>
            <person name="Muehling M."/>
            <person name="Daniel R."/>
        </authorList>
    </citation>
    <scope>NUCLEOTIDE SEQUENCE</scope>
</reference>
<comment type="caution">
    <text evidence="1">The sequence shown here is derived from an EMBL/GenBank/DDBJ whole genome shotgun (WGS) entry which is preliminary data.</text>
</comment>
<organism evidence="1">
    <name type="scientific">mine drainage metagenome</name>
    <dbReference type="NCBI Taxonomy" id="410659"/>
    <lineage>
        <taxon>unclassified sequences</taxon>
        <taxon>metagenomes</taxon>
        <taxon>ecological metagenomes</taxon>
    </lineage>
</organism>
<dbReference type="NCBIfam" id="TIGR02521">
    <property type="entry name" value="type_IV_pilW"/>
    <property type="match status" value="1"/>
</dbReference>